<gene>
    <name evidence="1" type="ORF">LCGC14_2233490</name>
</gene>
<sequence>MAKFFLVNPGFELGDRDWIKGTGWSVINDAGNARTGAWVGKFVGTADAAMASIMFGVRPGSKVSASVFINSAGATAGNGYVRLSWRDKDTFAISTSLGSAIAFGGGGYAQSVLVDFVAPDRARFVRIDALVANTPIGTWYFDDFVATGEIIENLPSIAKIQSHTLVPARTVGMFDPLIGVDKFTEFNAGMSDKWGGVFTFIPLHPSDDLGELLGFLERLGRIERFFAFDPDRLVPKNGVVNNMVVDGTTTNGTNRIPVKAGPVSSTALVVGDYIEVKDQYFQLQRDLEIGPEGTGEAIVWPTVRSTFADGEDIITDNPKMVARVTSEVPRRSDHDKWTQLSMSWEEA</sequence>
<dbReference type="EMBL" id="LAZR01030100">
    <property type="protein sequence ID" value="KKL57630.1"/>
    <property type="molecule type" value="Genomic_DNA"/>
</dbReference>
<comment type="caution">
    <text evidence="1">The sequence shown here is derived from an EMBL/GenBank/DDBJ whole genome shotgun (WGS) entry which is preliminary data.</text>
</comment>
<organism evidence="1">
    <name type="scientific">marine sediment metagenome</name>
    <dbReference type="NCBI Taxonomy" id="412755"/>
    <lineage>
        <taxon>unclassified sequences</taxon>
        <taxon>metagenomes</taxon>
        <taxon>ecological metagenomes</taxon>
    </lineage>
</organism>
<proteinExistence type="predicted"/>
<accession>A0A0F9FK20</accession>
<protein>
    <submittedName>
        <fullName evidence="1">Uncharacterized protein</fullName>
    </submittedName>
</protein>
<evidence type="ECO:0000313" key="1">
    <source>
        <dbReference type="EMBL" id="KKL57630.1"/>
    </source>
</evidence>
<dbReference type="AlphaFoldDB" id="A0A0F9FK20"/>
<name>A0A0F9FK20_9ZZZZ</name>
<reference evidence="1" key="1">
    <citation type="journal article" date="2015" name="Nature">
        <title>Complex archaea that bridge the gap between prokaryotes and eukaryotes.</title>
        <authorList>
            <person name="Spang A."/>
            <person name="Saw J.H."/>
            <person name="Jorgensen S.L."/>
            <person name="Zaremba-Niedzwiedzka K."/>
            <person name="Martijn J."/>
            <person name="Lind A.E."/>
            <person name="van Eijk R."/>
            <person name="Schleper C."/>
            <person name="Guy L."/>
            <person name="Ettema T.J."/>
        </authorList>
    </citation>
    <scope>NUCLEOTIDE SEQUENCE</scope>
</reference>
<dbReference type="Gene3D" id="2.60.120.260">
    <property type="entry name" value="Galactose-binding domain-like"/>
    <property type="match status" value="1"/>
</dbReference>